<comment type="caution">
    <text evidence="1">The sequence shown here is derived from an EMBL/GenBank/DDBJ whole genome shotgun (WGS) entry which is preliminary data.</text>
</comment>
<dbReference type="EMBL" id="NQMC01000106">
    <property type="protein sequence ID" value="TYD40262.1"/>
    <property type="molecule type" value="Genomic_DNA"/>
</dbReference>
<accession>A0ABY3MG16</accession>
<evidence type="ECO:0000313" key="2">
    <source>
        <dbReference type="Proteomes" id="UP000323129"/>
    </source>
</evidence>
<reference evidence="1 2" key="1">
    <citation type="submission" date="2017-08" db="EMBL/GenBank/DDBJ databases">
        <title>Aeromonas veronii bv sobria strain NS22 whole genome sequencing.</title>
        <authorList>
            <person name="Katharios P."/>
            <person name="Ha V.Q."/>
            <person name="Smyrli M."/>
        </authorList>
    </citation>
    <scope>NUCLEOTIDE SEQUENCE [LARGE SCALE GENOMIC DNA]</scope>
    <source>
        <strain evidence="1 2">NS22</strain>
    </source>
</reference>
<sequence length="214" mass="24758">MLIDRDGEIIQIRASALGDLVKVVVLQQYGKLDDFKERYNKYGGEDLSKEHIESEWPNWTSRWIIAQTFTAMALEAFYYDYLQNEVSKTQADKKRSPPERFKFICINHLGLEFKNIKPCFEKLVNLNATRTHWVHNKSAVFDIYEKVRDFFSPDECIQILIDVFSIISCNDETCLVARETMSILKHVQANVVSEVESMLPHNKSMQPTANASAD</sequence>
<gene>
    <name evidence="1" type="ORF">CJF24_20990</name>
</gene>
<evidence type="ECO:0000313" key="1">
    <source>
        <dbReference type="EMBL" id="TYD40262.1"/>
    </source>
</evidence>
<protein>
    <submittedName>
        <fullName evidence="1">Uncharacterized protein</fullName>
    </submittedName>
</protein>
<proteinExistence type="predicted"/>
<organism evidence="1 2">
    <name type="scientific">Aeromonas veronii</name>
    <dbReference type="NCBI Taxonomy" id="654"/>
    <lineage>
        <taxon>Bacteria</taxon>
        <taxon>Pseudomonadati</taxon>
        <taxon>Pseudomonadota</taxon>
        <taxon>Gammaproteobacteria</taxon>
        <taxon>Aeromonadales</taxon>
        <taxon>Aeromonadaceae</taxon>
        <taxon>Aeromonas</taxon>
    </lineage>
</organism>
<dbReference type="RefSeq" id="WP_115523127.1">
    <property type="nucleotide sequence ID" value="NZ_JBLUPC010000111.1"/>
</dbReference>
<name>A0ABY3MG16_AERVE</name>
<dbReference type="Proteomes" id="UP000323129">
    <property type="component" value="Unassembled WGS sequence"/>
</dbReference>
<keyword evidence="2" id="KW-1185">Reference proteome</keyword>